<feature type="binding site" evidence="9">
    <location>
        <begin position="102"/>
        <end position="103"/>
    </location>
    <ligand>
        <name>ATP</name>
        <dbReference type="ChEBI" id="CHEBI:30616"/>
    </ligand>
</feature>
<evidence type="ECO:0000256" key="6">
    <source>
        <dbReference type="ARBA" id="ARBA00023016"/>
    </source>
</evidence>
<proteinExistence type="inferred from homology"/>
<dbReference type="GO" id="GO:0051082">
    <property type="term" value="F:unfolded protein binding"/>
    <property type="evidence" value="ECO:0007669"/>
    <property type="project" value="UniProtKB-UniRule"/>
</dbReference>
<dbReference type="InterPro" id="IPR003594">
    <property type="entry name" value="HATPase_dom"/>
</dbReference>
<evidence type="ECO:0000256" key="4">
    <source>
        <dbReference type="ARBA" id="ARBA00022741"/>
    </source>
</evidence>
<comment type="caution">
    <text evidence="8">Lacks conserved residue(s) required for the propagation of feature annotation.</text>
</comment>
<sequence length="634" mass="72203">MAQAADKEQFTFQTEIKQLLHLLSHSLYQNREITIRELVSNASDALDKMRFIQVNEEQYRDDEDLVIRLEPDSEGRTLSIVDNGIGLTHDELISNLGTIAHSGSLEFLNKLSGDAAADLSLIGQFGVGFYSAFMLADRVEVITRSYQESTGWRWESDGSGSFTIEPAEDLPRGTTVKLHLKEGYDEFSQEERLKYIIRKHSTFVPHPVRLGDEQLNEQRAVWAEPKSQLDDEAYDKFYQYLTHRGDESPLWRLHLSSDSPIQFHTLVYCPATNLESMGFGRVEHGMHLCAKRILVQDDCRELVPEYMRFLYGIVDSADLPLNVSRQALQDDTIFRKIRKVLVKRVLDHLTKMAEQQPEEYLTFYRQFGTILREGVSTDFENREKIAGLMRFQSSHDDAGDKLTSLGEYIERAGEDQKQIYYLGGADLSAIEKNPNLEIFRKKKLEVLYLADPVDEIMLSNLMTYDGKQLTSIDAADLAFPEDEETDKSEDETPAEEKDESSTPGFEKVVSLFKEALGDMAEDVRASKRLTDSPVCLVNPEGAMSTQMQKVLRMSNKDFQMAKRILEINPSAPLIKRLSDLSGNSDHSEFIRQCARQLFDNAMLLEGLPPSVEDVVTRTQQFMSELAEKRSPIIT</sequence>
<evidence type="ECO:0000259" key="11">
    <source>
        <dbReference type="SMART" id="SM00387"/>
    </source>
</evidence>
<evidence type="ECO:0000256" key="7">
    <source>
        <dbReference type="ARBA" id="ARBA00023186"/>
    </source>
</evidence>
<keyword evidence="5 8" id="KW-0067">ATP-binding</keyword>
<evidence type="ECO:0000313" key="12">
    <source>
        <dbReference type="EMBL" id="QDU43400.1"/>
    </source>
</evidence>
<dbReference type="Pfam" id="PF00183">
    <property type="entry name" value="HSP90"/>
    <property type="match status" value="1"/>
</dbReference>
<evidence type="ECO:0000256" key="9">
    <source>
        <dbReference type="PIRSR" id="PIRSR002583-1"/>
    </source>
</evidence>
<keyword evidence="6 8" id="KW-0346">Stress response</keyword>
<dbReference type="InterPro" id="IPR020568">
    <property type="entry name" value="Ribosomal_Su5_D2-typ_SF"/>
</dbReference>
<dbReference type="Gene3D" id="3.30.565.10">
    <property type="entry name" value="Histidine kinase-like ATPase, C-terminal domain"/>
    <property type="match status" value="1"/>
</dbReference>
<dbReference type="Gene3D" id="3.40.50.11260">
    <property type="match status" value="1"/>
</dbReference>
<keyword evidence="13" id="KW-1185">Reference proteome</keyword>
<keyword evidence="3 8" id="KW-0963">Cytoplasm</keyword>
<dbReference type="CDD" id="cd16927">
    <property type="entry name" value="HATPase_Hsp90-like"/>
    <property type="match status" value="1"/>
</dbReference>
<dbReference type="SMART" id="SM00387">
    <property type="entry name" value="HATPase_c"/>
    <property type="match status" value="1"/>
</dbReference>
<dbReference type="PRINTS" id="PR00775">
    <property type="entry name" value="HEATSHOCK90"/>
</dbReference>
<dbReference type="InterPro" id="IPR036890">
    <property type="entry name" value="HATPase_C_sf"/>
</dbReference>
<dbReference type="Proteomes" id="UP000319383">
    <property type="component" value="Chromosome"/>
</dbReference>
<dbReference type="GO" id="GO:0005524">
    <property type="term" value="F:ATP binding"/>
    <property type="evidence" value="ECO:0007669"/>
    <property type="project" value="UniProtKB-UniRule"/>
</dbReference>
<dbReference type="Gene3D" id="3.30.230.80">
    <property type="match status" value="1"/>
</dbReference>
<dbReference type="Gene3D" id="1.20.120.790">
    <property type="entry name" value="Heat shock protein 90, C-terminal domain"/>
    <property type="match status" value="1"/>
</dbReference>
<dbReference type="SUPFAM" id="SSF54211">
    <property type="entry name" value="Ribosomal protein S5 domain 2-like"/>
    <property type="match status" value="1"/>
</dbReference>
<dbReference type="GO" id="GO:0140662">
    <property type="term" value="F:ATP-dependent protein folding chaperone"/>
    <property type="evidence" value="ECO:0007669"/>
    <property type="project" value="InterPro"/>
</dbReference>
<dbReference type="NCBIfam" id="NF003555">
    <property type="entry name" value="PRK05218.1"/>
    <property type="match status" value="1"/>
</dbReference>
<evidence type="ECO:0000313" key="13">
    <source>
        <dbReference type="Proteomes" id="UP000319383"/>
    </source>
</evidence>
<feature type="binding site" evidence="9">
    <location>
        <position position="82"/>
    </location>
    <ligand>
        <name>ATP</name>
        <dbReference type="ChEBI" id="CHEBI:30616"/>
    </ligand>
</feature>
<dbReference type="GO" id="GO:0016887">
    <property type="term" value="F:ATP hydrolysis activity"/>
    <property type="evidence" value="ECO:0007669"/>
    <property type="project" value="InterPro"/>
</dbReference>
<dbReference type="SUPFAM" id="SSF55874">
    <property type="entry name" value="ATPase domain of HSP90 chaperone/DNA topoisomerase II/histidine kinase"/>
    <property type="match status" value="1"/>
</dbReference>
<evidence type="ECO:0000256" key="3">
    <source>
        <dbReference type="ARBA" id="ARBA00022490"/>
    </source>
</evidence>
<feature type="binding site" evidence="9">
    <location>
        <position position="37"/>
    </location>
    <ligand>
        <name>ATP</name>
        <dbReference type="ChEBI" id="CHEBI:30616"/>
    </ligand>
</feature>
<feature type="compositionally biased region" description="Acidic residues" evidence="10">
    <location>
        <begin position="479"/>
        <end position="498"/>
    </location>
</feature>
<dbReference type="InterPro" id="IPR037196">
    <property type="entry name" value="HSP90_C"/>
</dbReference>
<keyword evidence="4 8" id="KW-0547">Nucleotide-binding</keyword>
<accession>A0A517ZLN6</accession>
<comment type="similarity">
    <text evidence="2 8">Belongs to the heat shock protein 90 family.</text>
</comment>
<evidence type="ECO:0000256" key="2">
    <source>
        <dbReference type="ARBA" id="ARBA00008239"/>
    </source>
</evidence>
<dbReference type="SUPFAM" id="SSF110942">
    <property type="entry name" value="HSP90 C-terminal domain"/>
    <property type="match status" value="1"/>
</dbReference>
<feature type="binding site" evidence="9">
    <location>
        <position position="325"/>
    </location>
    <ligand>
        <name>ATP</name>
        <dbReference type="ChEBI" id="CHEBI:30616"/>
    </ligand>
</feature>
<comment type="subcellular location">
    <subcellularLocation>
        <location evidence="1 8">Cytoplasm</location>
    </subcellularLocation>
</comment>
<evidence type="ECO:0000256" key="10">
    <source>
        <dbReference type="SAM" id="MobiDB-lite"/>
    </source>
</evidence>
<gene>
    <name evidence="8 12" type="primary">htpG</name>
    <name evidence="12" type="ORF">Mal52_18740</name>
</gene>
<feature type="binding site" evidence="9">
    <location>
        <begin position="124"/>
        <end position="129"/>
    </location>
    <ligand>
        <name>ATP</name>
        <dbReference type="ChEBI" id="CHEBI:30616"/>
    </ligand>
</feature>
<protein>
    <recommendedName>
        <fullName evidence="8">Chaperone protein HtpG</fullName>
    </recommendedName>
    <alternativeName>
        <fullName evidence="8">Heat shock protein HtpG</fullName>
    </alternativeName>
    <alternativeName>
        <fullName evidence="8">High temperature protein G</fullName>
    </alternativeName>
</protein>
<dbReference type="EMBL" id="CP036276">
    <property type="protein sequence ID" value="QDU43400.1"/>
    <property type="molecule type" value="Genomic_DNA"/>
</dbReference>
<feature type="binding site" evidence="9">
    <location>
        <position position="41"/>
    </location>
    <ligand>
        <name>ATP</name>
        <dbReference type="ChEBI" id="CHEBI:30616"/>
    </ligand>
</feature>
<dbReference type="PANTHER" id="PTHR11528">
    <property type="entry name" value="HEAT SHOCK PROTEIN 90 FAMILY MEMBER"/>
    <property type="match status" value="1"/>
</dbReference>
<dbReference type="RefSeq" id="WP_145375509.1">
    <property type="nucleotide sequence ID" value="NZ_CP036276.1"/>
</dbReference>
<dbReference type="GO" id="GO:0005737">
    <property type="term" value="C:cytoplasm"/>
    <property type="evidence" value="ECO:0007669"/>
    <property type="project" value="UniProtKB-SubCell"/>
</dbReference>
<keyword evidence="7 8" id="KW-0143">Chaperone</keyword>
<dbReference type="KEGG" id="sdyn:Mal52_18740"/>
<dbReference type="Pfam" id="PF13589">
    <property type="entry name" value="HATPase_c_3"/>
    <property type="match status" value="1"/>
</dbReference>
<dbReference type="HAMAP" id="MF_00505">
    <property type="entry name" value="HSP90"/>
    <property type="match status" value="1"/>
</dbReference>
<comment type="subunit">
    <text evidence="8">Homodimer.</text>
</comment>
<evidence type="ECO:0000256" key="1">
    <source>
        <dbReference type="ARBA" id="ARBA00004496"/>
    </source>
</evidence>
<feature type="region of interest" description="A; substrate-binding" evidence="8">
    <location>
        <begin position="1"/>
        <end position="325"/>
    </location>
</feature>
<dbReference type="FunFam" id="3.30.565.10:FF:000009">
    <property type="entry name" value="Molecular chaperone HtpG"/>
    <property type="match status" value="1"/>
</dbReference>
<feature type="domain" description="Histidine kinase/HSP90-like ATPase" evidence="11">
    <location>
        <begin position="26"/>
        <end position="184"/>
    </location>
</feature>
<dbReference type="InterPro" id="IPR001404">
    <property type="entry name" value="Hsp90_fam"/>
</dbReference>
<name>A0A517ZLN6_9PLAN</name>
<feature type="region of interest" description="C" evidence="8">
    <location>
        <begin position="550"/>
        <end position="634"/>
    </location>
</feature>
<dbReference type="AlphaFoldDB" id="A0A517ZLN6"/>
<feature type="binding site" evidence="9">
    <location>
        <position position="174"/>
    </location>
    <ligand>
        <name>ATP</name>
        <dbReference type="ChEBI" id="CHEBI:30616"/>
    </ligand>
</feature>
<comment type="function">
    <text evidence="8">Molecular chaperone. Has ATPase activity.</text>
</comment>
<reference evidence="12 13" key="1">
    <citation type="submission" date="2019-02" db="EMBL/GenBank/DDBJ databases">
        <title>Deep-cultivation of Planctomycetes and their phenomic and genomic characterization uncovers novel biology.</title>
        <authorList>
            <person name="Wiegand S."/>
            <person name="Jogler M."/>
            <person name="Boedeker C."/>
            <person name="Pinto D."/>
            <person name="Vollmers J."/>
            <person name="Rivas-Marin E."/>
            <person name="Kohn T."/>
            <person name="Peeters S.H."/>
            <person name="Heuer A."/>
            <person name="Rast P."/>
            <person name="Oberbeckmann S."/>
            <person name="Bunk B."/>
            <person name="Jeske O."/>
            <person name="Meyerdierks A."/>
            <person name="Storesund J.E."/>
            <person name="Kallscheuer N."/>
            <person name="Luecker S."/>
            <person name="Lage O.M."/>
            <person name="Pohl T."/>
            <person name="Merkel B.J."/>
            <person name="Hornburger P."/>
            <person name="Mueller R.-W."/>
            <person name="Bruemmer F."/>
            <person name="Labrenz M."/>
            <person name="Spormann A.M."/>
            <person name="Op den Camp H."/>
            <person name="Overmann J."/>
            <person name="Amann R."/>
            <person name="Jetten M.S.M."/>
            <person name="Mascher T."/>
            <person name="Medema M.H."/>
            <person name="Devos D.P."/>
            <person name="Kaster A.-K."/>
            <person name="Ovreas L."/>
            <person name="Rohde M."/>
            <person name="Galperin M.Y."/>
            <person name="Jogler C."/>
        </authorList>
    </citation>
    <scope>NUCLEOTIDE SEQUENCE [LARGE SCALE GENOMIC DNA]</scope>
    <source>
        <strain evidence="12 13">Mal52</strain>
    </source>
</reference>
<dbReference type="InterPro" id="IPR020575">
    <property type="entry name" value="Hsp90_N"/>
</dbReference>
<feature type="region of interest" description="Disordered" evidence="10">
    <location>
        <begin position="477"/>
        <end position="503"/>
    </location>
</feature>
<evidence type="ECO:0000256" key="8">
    <source>
        <dbReference type="HAMAP-Rule" id="MF_00505"/>
    </source>
</evidence>
<evidence type="ECO:0000256" key="5">
    <source>
        <dbReference type="ARBA" id="ARBA00022840"/>
    </source>
</evidence>
<dbReference type="PIRSF" id="PIRSF002583">
    <property type="entry name" value="Hsp90"/>
    <property type="match status" value="1"/>
</dbReference>
<organism evidence="12 13">
    <name type="scientific">Symmachiella dynata</name>
    <dbReference type="NCBI Taxonomy" id="2527995"/>
    <lineage>
        <taxon>Bacteria</taxon>
        <taxon>Pseudomonadati</taxon>
        <taxon>Planctomycetota</taxon>
        <taxon>Planctomycetia</taxon>
        <taxon>Planctomycetales</taxon>
        <taxon>Planctomycetaceae</taxon>
        <taxon>Symmachiella</taxon>
    </lineage>
</organism>
<feature type="binding site" evidence="9">
    <location>
        <position position="95"/>
    </location>
    <ligand>
        <name>ATP</name>
        <dbReference type="ChEBI" id="CHEBI:30616"/>
    </ligand>
</feature>